<dbReference type="SUPFAM" id="SSF55455">
    <property type="entry name" value="SRF-like"/>
    <property type="match status" value="1"/>
</dbReference>
<dbReference type="Pfam" id="PF00319">
    <property type="entry name" value="SRF-TF"/>
    <property type="match status" value="1"/>
</dbReference>
<feature type="domain" description="K-box" evidence="8">
    <location>
        <begin position="88"/>
        <end position="176"/>
    </location>
</feature>
<dbReference type="AlphaFoldDB" id="A0A3S3Q204"/>
<dbReference type="InterPro" id="IPR002487">
    <property type="entry name" value="TF_Kbox"/>
</dbReference>
<dbReference type="Pfam" id="PF01486">
    <property type="entry name" value="K-box"/>
    <property type="match status" value="1"/>
</dbReference>
<feature type="domain" description="MADS-box" evidence="7">
    <location>
        <begin position="1"/>
        <end position="61"/>
    </location>
</feature>
<protein>
    <submittedName>
        <fullName evidence="9">AP1-like protein</fullName>
    </submittedName>
</protein>
<evidence type="ECO:0000256" key="5">
    <source>
        <dbReference type="ARBA" id="ARBA00023242"/>
    </source>
</evidence>
<dbReference type="GO" id="GO:0005634">
    <property type="term" value="C:nucleus"/>
    <property type="evidence" value="ECO:0007669"/>
    <property type="project" value="UniProtKB-SubCell"/>
</dbReference>
<dbReference type="GO" id="GO:0003700">
    <property type="term" value="F:DNA-binding transcription factor activity"/>
    <property type="evidence" value="ECO:0007669"/>
    <property type="project" value="InterPro"/>
</dbReference>
<comment type="subcellular location">
    <subcellularLocation>
        <location evidence="1">Nucleus</location>
    </subcellularLocation>
</comment>
<reference evidence="9 10" key="1">
    <citation type="journal article" date="2019" name="Nat. Plants">
        <title>Stout camphor tree genome fills gaps in understanding of flowering plant genome evolution.</title>
        <authorList>
            <person name="Chaw S.M."/>
            <person name="Liu Y.C."/>
            <person name="Wu Y.W."/>
            <person name="Wang H.Y."/>
            <person name="Lin C.I."/>
            <person name="Wu C.S."/>
            <person name="Ke H.M."/>
            <person name="Chang L.Y."/>
            <person name="Hsu C.Y."/>
            <person name="Yang H.T."/>
            <person name="Sudianto E."/>
            <person name="Hsu M.H."/>
            <person name="Wu K.P."/>
            <person name="Wang L.N."/>
            <person name="Leebens-Mack J.H."/>
            <person name="Tsai I.J."/>
        </authorList>
    </citation>
    <scope>NUCLEOTIDE SEQUENCE [LARGE SCALE GENOMIC DNA]</scope>
    <source>
        <strain evidence="10">cv. Chaw 1501</strain>
        <tissue evidence="9">Young leaves</tissue>
    </source>
</reference>
<keyword evidence="5" id="KW-0539">Nucleus</keyword>
<dbReference type="OrthoDB" id="1933443at2759"/>
<evidence type="ECO:0000256" key="6">
    <source>
        <dbReference type="SAM" id="MobiDB-lite"/>
    </source>
</evidence>
<gene>
    <name evidence="9" type="ORF">CKAN_00565900</name>
</gene>
<dbReference type="FunFam" id="3.40.1810.10:FF:000003">
    <property type="entry name" value="MADS-box transcription factor MADS-MC"/>
    <property type="match status" value="1"/>
</dbReference>
<evidence type="ECO:0000256" key="1">
    <source>
        <dbReference type="ARBA" id="ARBA00004123"/>
    </source>
</evidence>
<accession>A0A3S3Q204</accession>
<evidence type="ECO:0000313" key="10">
    <source>
        <dbReference type="Proteomes" id="UP000283530"/>
    </source>
</evidence>
<dbReference type="GO" id="GO:0046983">
    <property type="term" value="F:protein dimerization activity"/>
    <property type="evidence" value="ECO:0007669"/>
    <property type="project" value="InterPro"/>
</dbReference>
<evidence type="ECO:0000256" key="3">
    <source>
        <dbReference type="ARBA" id="ARBA00023125"/>
    </source>
</evidence>
<name>A0A3S3Q204_9MAGN</name>
<evidence type="ECO:0000256" key="2">
    <source>
        <dbReference type="ARBA" id="ARBA00023015"/>
    </source>
</evidence>
<keyword evidence="10" id="KW-1185">Reference proteome</keyword>
<evidence type="ECO:0000259" key="8">
    <source>
        <dbReference type="PROSITE" id="PS51297"/>
    </source>
</evidence>
<dbReference type="PROSITE" id="PS50066">
    <property type="entry name" value="MADS_BOX_2"/>
    <property type="match status" value="1"/>
</dbReference>
<dbReference type="PROSITE" id="PS00350">
    <property type="entry name" value="MADS_BOX_1"/>
    <property type="match status" value="1"/>
</dbReference>
<dbReference type="Gene3D" id="3.40.1810.10">
    <property type="entry name" value="Transcription factor, MADS-box"/>
    <property type="match status" value="1"/>
</dbReference>
<dbReference type="CDD" id="cd00265">
    <property type="entry name" value="MADS_MEF2_like"/>
    <property type="match status" value="1"/>
</dbReference>
<sequence length="225" mass="25575">MGRGRVQLKRIENKINRQVTFSKRRAGLLKKANEISVLCDADVAVIVFSSRGKLTEYASNSSMKGVIQRYERYSSFGTESDRTSLELNESGCLESRKLQTMADDLHINIRHMMGEDLDTLTTKQLEQIEQQLEDALQRIRSRKTQVMSDKIAALQKELHLRDTNMAHGNLQQQSSPFFLPIPFSSTGPQFGICQNREVGSEDESRGPPPGRTNSILPHWMLPRQQ</sequence>
<dbReference type="InterPro" id="IPR036879">
    <property type="entry name" value="TF_MADSbox_sf"/>
</dbReference>
<dbReference type="PANTHER" id="PTHR48019">
    <property type="entry name" value="SERUM RESPONSE FACTOR HOMOLOG"/>
    <property type="match status" value="1"/>
</dbReference>
<evidence type="ECO:0000259" key="7">
    <source>
        <dbReference type="PROSITE" id="PS50066"/>
    </source>
</evidence>
<dbReference type="InterPro" id="IPR002100">
    <property type="entry name" value="TF_MADSbox"/>
</dbReference>
<dbReference type="PROSITE" id="PS51297">
    <property type="entry name" value="K_BOX"/>
    <property type="match status" value="1"/>
</dbReference>
<evidence type="ECO:0000256" key="4">
    <source>
        <dbReference type="ARBA" id="ARBA00023163"/>
    </source>
</evidence>
<dbReference type="InterPro" id="IPR033896">
    <property type="entry name" value="MEF2-like_N"/>
</dbReference>
<dbReference type="STRING" id="337451.A0A3S3Q204"/>
<keyword evidence="3" id="KW-0238">DNA-binding</keyword>
<dbReference type="GO" id="GO:0045944">
    <property type="term" value="P:positive regulation of transcription by RNA polymerase II"/>
    <property type="evidence" value="ECO:0007669"/>
    <property type="project" value="InterPro"/>
</dbReference>
<keyword evidence="4" id="KW-0804">Transcription</keyword>
<organism evidence="9 10">
    <name type="scientific">Cinnamomum micranthum f. kanehirae</name>
    <dbReference type="NCBI Taxonomy" id="337451"/>
    <lineage>
        <taxon>Eukaryota</taxon>
        <taxon>Viridiplantae</taxon>
        <taxon>Streptophyta</taxon>
        <taxon>Embryophyta</taxon>
        <taxon>Tracheophyta</taxon>
        <taxon>Spermatophyta</taxon>
        <taxon>Magnoliopsida</taxon>
        <taxon>Magnoliidae</taxon>
        <taxon>Laurales</taxon>
        <taxon>Lauraceae</taxon>
        <taxon>Cinnamomum</taxon>
    </lineage>
</organism>
<evidence type="ECO:0000313" key="9">
    <source>
        <dbReference type="EMBL" id="RWR77183.1"/>
    </source>
</evidence>
<comment type="caution">
    <text evidence="9">The sequence shown here is derived from an EMBL/GenBank/DDBJ whole genome shotgun (WGS) entry which is preliminary data.</text>
</comment>
<dbReference type="SMART" id="SM00432">
    <property type="entry name" value="MADS"/>
    <property type="match status" value="1"/>
</dbReference>
<keyword evidence="2" id="KW-0805">Transcription regulation</keyword>
<dbReference type="Proteomes" id="UP000283530">
    <property type="component" value="Unassembled WGS sequence"/>
</dbReference>
<feature type="region of interest" description="Disordered" evidence="6">
    <location>
        <begin position="197"/>
        <end position="225"/>
    </location>
</feature>
<dbReference type="GO" id="GO:0000977">
    <property type="term" value="F:RNA polymerase II transcription regulatory region sequence-specific DNA binding"/>
    <property type="evidence" value="ECO:0007669"/>
    <property type="project" value="InterPro"/>
</dbReference>
<dbReference type="InterPro" id="IPR050142">
    <property type="entry name" value="MADS-box/MEF2_TF"/>
</dbReference>
<dbReference type="PRINTS" id="PR00404">
    <property type="entry name" value="MADSDOMAIN"/>
</dbReference>
<dbReference type="EMBL" id="QPKB01000002">
    <property type="protein sequence ID" value="RWR77183.1"/>
    <property type="molecule type" value="Genomic_DNA"/>
</dbReference>
<proteinExistence type="predicted"/>